<dbReference type="GO" id="GO:0055088">
    <property type="term" value="P:lipid homeostasis"/>
    <property type="evidence" value="ECO:0007669"/>
    <property type="project" value="TreeGrafter"/>
</dbReference>
<dbReference type="PANTHER" id="PTHR13439:SF20">
    <property type="entry name" value="TLC DOMAIN-CONTAINING PROTEIN 3A"/>
    <property type="match status" value="1"/>
</dbReference>
<evidence type="ECO:0000256" key="5">
    <source>
        <dbReference type="PROSITE-ProRule" id="PRU00205"/>
    </source>
</evidence>
<dbReference type="AlphaFoldDB" id="H2TQG2"/>
<sequence length="273" mass="31324">MFYLLFCGAAAFPGLFYAFSKLFKVSFKHWSDADVYSISERLVSAVHAALATTAGIIVVSACDDTMTDTHWLTNGFVLFGAPYMAFDIFAMYVSHYHIHKVKGHPSTYRNHSLDTLKGFLMKEWMLVVHHLSLLIVFLPITLFFRRGLGDFFIGCLFTTEFSTPFISLGKILIQLGLDDTRLHRINGILVLTSFFTCRILVFPFMYWMYGQQFGIPLHRVPFHLPLQCNVGNLAILAPQVYWFILLVKKANRLYQRQKKTKGGGYFITRIFSI</sequence>
<name>H2TQG2_TAKRU</name>
<evidence type="ECO:0000256" key="6">
    <source>
        <dbReference type="SAM" id="Phobius"/>
    </source>
</evidence>
<dbReference type="InterPro" id="IPR050846">
    <property type="entry name" value="TLCD"/>
</dbReference>
<reference evidence="8" key="3">
    <citation type="submission" date="2025-09" db="UniProtKB">
        <authorList>
            <consortium name="Ensembl"/>
        </authorList>
    </citation>
    <scope>IDENTIFICATION</scope>
</reference>
<reference evidence="8 9" key="1">
    <citation type="journal article" date="2011" name="Genome Biol. Evol.">
        <title>Integration of the genetic map and genome assembly of fugu facilitates insights into distinct features of genome evolution in teleosts and mammals.</title>
        <authorList>
            <person name="Kai W."/>
            <person name="Kikuchi K."/>
            <person name="Tohari S."/>
            <person name="Chew A.K."/>
            <person name="Tay A."/>
            <person name="Fujiwara A."/>
            <person name="Hosoya S."/>
            <person name="Suetake H."/>
            <person name="Naruse K."/>
            <person name="Brenner S."/>
            <person name="Suzuki Y."/>
            <person name="Venkatesh B."/>
        </authorList>
    </citation>
    <scope>NUCLEOTIDE SEQUENCE [LARGE SCALE GENOMIC DNA]</scope>
</reference>
<comment type="subcellular location">
    <subcellularLocation>
        <location evidence="1">Membrane</location>
        <topology evidence="1">Multi-pass membrane protein</topology>
    </subcellularLocation>
</comment>
<keyword evidence="2 5" id="KW-0812">Transmembrane</keyword>
<feature type="transmembrane region" description="Helical" evidence="6">
    <location>
        <begin position="75"/>
        <end position="93"/>
    </location>
</feature>
<evidence type="ECO:0000313" key="9">
    <source>
        <dbReference type="Proteomes" id="UP000005226"/>
    </source>
</evidence>
<proteinExistence type="predicted"/>
<keyword evidence="9" id="KW-1185">Reference proteome</keyword>
<dbReference type="InterPro" id="IPR006634">
    <property type="entry name" value="TLC-dom"/>
</dbReference>
<dbReference type="Ensembl" id="ENSTRUT00000027028.3">
    <property type="protein sequence ID" value="ENSTRUP00000026919.3"/>
    <property type="gene ID" value="ENSTRUG00000010663.3"/>
</dbReference>
<dbReference type="FunCoup" id="H2TQG2">
    <property type="interactions" value="9"/>
</dbReference>
<evidence type="ECO:0000256" key="3">
    <source>
        <dbReference type="ARBA" id="ARBA00022989"/>
    </source>
</evidence>
<reference evidence="8" key="2">
    <citation type="submission" date="2025-08" db="UniProtKB">
        <authorList>
            <consortium name="Ensembl"/>
        </authorList>
    </citation>
    <scope>IDENTIFICATION</scope>
</reference>
<feature type="transmembrane region" description="Helical" evidence="6">
    <location>
        <begin position="229"/>
        <end position="247"/>
    </location>
</feature>
<evidence type="ECO:0000259" key="7">
    <source>
        <dbReference type="PROSITE" id="PS50922"/>
    </source>
</evidence>
<dbReference type="PROSITE" id="PS50922">
    <property type="entry name" value="TLC"/>
    <property type="match status" value="1"/>
</dbReference>
<dbReference type="PANTHER" id="PTHR13439">
    <property type="entry name" value="CT120 PROTEIN"/>
    <property type="match status" value="1"/>
</dbReference>
<keyword evidence="4 5" id="KW-0472">Membrane</keyword>
<dbReference type="GeneTree" id="ENSGT01010000222313"/>
<dbReference type="GO" id="GO:0005783">
    <property type="term" value="C:endoplasmic reticulum"/>
    <property type="evidence" value="ECO:0007669"/>
    <property type="project" value="TreeGrafter"/>
</dbReference>
<dbReference type="Pfam" id="PF03798">
    <property type="entry name" value="TRAM_LAG1_CLN8"/>
    <property type="match status" value="1"/>
</dbReference>
<evidence type="ECO:0000256" key="4">
    <source>
        <dbReference type="ARBA" id="ARBA00023136"/>
    </source>
</evidence>
<dbReference type="eggNOG" id="KOG4561">
    <property type="taxonomic scope" value="Eukaryota"/>
</dbReference>
<dbReference type="InParanoid" id="H2TQG2"/>
<evidence type="ECO:0000256" key="1">
    <source>
        <dbReference type="ARBA" id="ARBA00004141"/>
    </source>
</evidence>
<feature type="domain" description="TLC" evidence="7">
    <location>
        <begin position="33"/>
        <end position="255"/>
    </location>
</feature>
<keyword evidence="3 6" id="KW-1133">Transmembrane helix</keyword>
<dbReference type="STRING" id="31033.ENSTRUP00000026919"/>
<dbReference type="SMART" id="SM00724">
    <property type="entry name" value="TLC"/>
    <property type="match status" value="1"/>
</dbReference>
<evidence type="ECO:0000313" key="8">
    <source>
        <dbReference type="Ensembl" id="ENSTRUP00000026919.3"/>
    </source>
</evidence>
<dbReference type="Proteomes" id="UP000005226">
    <property type="component" value="Chromosome 11"/>
</dbReference>
<organism evidence="8 9">
    <name type="scientific">Takifugu rubripes</name>
    <name type="common">Japanese pufferfish</name>
    <name type="synonym">Fugu rubripes</name>
    <dbReference type="NCBI Taxonomy" id="31033"/>
    <lineage>
        <taxon>Eukaryota</taxon>
        <taxon>Metazoa</taxon>
        <taxon>Chordata</taxon>
        <taxon>Craniata</taxon>
        <taxon>Vertebrata</taxon>
        <taxon>Euteleostomi</taxon>
        <taxon>Actinopterygii</taxon>
        <taxon>Neopterygii</taxon>
        <taxon>Teleostei</taxon>
        <taxon>Neoteleostei</taxon>
        <taxon>Acanthomorphata</taxon>
        <taxon>Eupercaria</taxon>
        <taxon>Tetraodontiformes</taxon>
        <taxon>Tetradontoidea</taxon>
        <taxon>Tetraodontidae</taxon>
        <taxon>Takifugu</taxon>
    </lineage>
</organism>
<evidence type="ECO:0000256" key="2">
    <source>
        <dbReference type="ARBA" id="ARBA00022692"/>
    </source>
</evidence>
<accession>H2TQG2</accession>
<gene>
    <name evidence="8" type="primary">LOC101063587</name>
</gene>
<dbReference type="OMA" id="FGAPYMA"/>
<dbReference type="GO" id="GO:0016020">
    <property type="term" value="C:membrane"/>
    <property type="evidence" value="ECO:0007669"/>
    <property type="project" value="UniProtKB-SubCell"/>
</dbReference>
<feature type="transmembrane region" description="Helical" evidence="6">
    <location>
        <begin position="124"/>
        <end position="145"/>
    </location>
</feature>
<protein>
    <submittedName>
        <fullName evidence="8">TLC domain containing 3A</fullName>
    </submittedName>
</protein>
<feature type="transmembrane region" description="Helical" evidence="6">
    <location>
        <begin position="185"/>
        <end position="209"/>
    </location>
</feature>